<feature type="compositionally biased region" description="Polar residues" evidence="1">
    <location>
        <begin position="25"/>
        <end position="40"/>
    </location>
</feature>
<feature type="region of interest" description="Disordered" evidence="1">
    <location>
        <begin position="25"/>
        <end position="59"/>
    </location>
</feature>
<feature type="compositionally biased region" description="Polar residues" evidence="1">
    <location>
        <begin position="47"/>
        <end position="59"/>
    </location>
</feature>
<accession>A0A3M7PVF0</accession>
<evidence type="ECO:0000256" key="1">
    <source>
        <dbReference type="SAM" id="MobiDB-lite"/>
    </source>
</evidence>
<dbReference type="Proteomes" id="UP000276133">
    <property type="component" value="Unassembled WGS sequence"/>
</dbReference>
<sequence length="59" mass="6446">MRSEPPKLSEIDTLTIATSVQPSTLSIRPYTSSEQLSDSLEQPPPSQEVTQPKKISSFG</sequence>
<gene>
    <name evidence="2" type="ORF">BpHYR1_024796</name>
</gene>
<keyword evidence="3" id="KW-1185">Reference proteome</keyword>
<protein>
    <submittedName>
        <fullName evidence="2">Uncharacterized protein</fullName>
    </submittedName>
</protein>
<comment type="caution">
    <text evidence="2">The sequence shown here is derived from an EMBL/GenBank/DDBJ whole genome shotgun (WGS) entry which is preliminary data.</text>
</comment>
<dbReference type="AlphaFoldDB" id="A0A3M7PVF0"/>
<reference evidence="2 3" key="1">
    <citation type="journal article" date="2018" name="Sci. Rep.">
        <title>Genomic signatures of local adaptation to the degree of environmental predictability in rotifers.</title>
        <authorList>
            <person name="Franch-Gras L."/>
            <person name="Hahn C."/>
            <person name="Garcia-Roger E.M."/>
            <person name="Carmona M.J."/>
            <person name="Serra M."/>
            <person name="Gomez A."/>
        </authorList>
    </citation>
    <scope>NUCLEOTIDE SEQUENCE [LARGE SCALE GENOMIC DNA]</scope>
    <source>
        <strain evidence="2">HYR1</strain>
    </source>
</reference>
<name>A0A3M7PVF0_BRAPC</name>
<dbReference type="EMBL" id="REGN01008605">
    <property type="protein sequence ID" value="RNA03172.1"/>
    <property type="molecule type" value="Genomic_DNA"/>
</dbReference>
<proteinExistence type="predicted"/>
<organism evidence="2 3">
    <name type="scientific">Brachionus plicatilis</name>
    <name type="common">Marine rotifer</name>
    <name type="synonym">Brachionus muelleri</name>
    <dbReference type="NCBI Taxonomy" id="10195"/>
    <lineage>
        <taxon>Eukaryota</taxon>
        <taxon>Metazoa</taxon>
        <taxon>Spiralia</taxon>
        <taxon>Gnathifera</taxon>
        <taxon>Rotifera</taxon>
        <taxon>Eurotatoria</taxon>
        <taxon>Monogononta</taxon>
        <taxon>Pseudotrocha</taxon>
        <taxon>Ploima</taxon>
        <taxon>Brachionidae</taxon>
        <taxon>Brachionus</taxon>
    </lineage>
</organism>
<evidence type="ECO:0000313" key="2">
    <source>
        <dbReference type="EMBL" id="RNA03172.1"/>
    </source>
</evidence>
<evidence type="ECO:0000313" key="3">
    <source>
        <dbReference type="Proteomes" id="UP000276133"/>
    </source>
</evidence>